<proteinExistence type="predicted"/>
<dbReference type="EMBL" id="DRXS01000224">
    <property type="protein sequence ID" value="HHR41007.1"/>
    <property type="molecule type" value="Genomic_DNA"/>
</dbReference>
<sequence>MPTYVYEAVQFPTEAADKVQRRRKAVRISYWKMFGEEPPGWLVGVGYIDGNKFVLEEEFIAQELVVKSETYGLIAFQKPEGGTVVDRGWILTFSDKIEFDGKRCVIS</sequence>
<name>A0A7C5U7P3_CALS0</name>
<accession>A0A7C5U7P3</accession>
<reference evidence="1" key="1">
    <citation type="journal article" date="2020" name="mSystems">
        <title>Genome- and Community-Level Interaction Insights into Carbon Utilization and Element Cycling Functions of Hydrothermarchaeota in Hydrothermal Sediment.</title>
        <authorList>
            <person name="Zhou Z."/>
            <person name="Liu Y."/>
            <person name="Xu W."/>
            <person name="Pan J."/>
            <person name="Luo Z.H."/>
            <person name="Li M."/>
        </authorList>
    </citation>
    <scope>NUCLEOTIDE SEQUENCE [LARGE SCALE GENOMIC DNA]</scope>
    <source>
        <strain evidence="1">SpSt-1084</strain>
    </source>
</reference>
<gene>
    <name evidence="1" type="ORF">ENM42_04160</name>
</gene>
<organism evidence="1">
    <name type="scientific">Caldiarchaeum subterraneum</name>
    <dbReference type="NCBI Taxonomy" id="311458"/>
    <lineage>
        <taxon>Archaea</taxon>
        <taxon>Nitrososphaerota</taxon>
        <taxon>Candidatus Caldarchaeales</taxon>
        <taxon>Candidatus Caldarchaeaceae</taxon>
        <taxon>Candidatus Caldarchaeum</taxon>
    </lineage>
</organism>
<protein>
    <submittedName>
        <fullName evidence="1">Uncharacterized protein</fullName>
    </submittedName>
</protein>
<dbReference type="AlphaFoldDB" id="A0A7C5U7P3"/>
<evidence type="ECO:0000313" key="1">
    <source>
        <dbReference type="EMBL" id="HHR41007.1"/>
    </source>
</evidence>
<comment type="caution">
    <text evidence="1">The sequence shown here is derived from an EMBL/GenBank/DDBJ whole genome shotgun (WGS) entry which is preliminary data.</text>
</comment>